<feature type="compositionally biased region" description="Low complexity" evidence="1">
    <location>
        <begin position="39"/>
        <end position="59"/>
    </location>
</feature>
<dbReference type="GeneID" id="37031077"/>
<keyword evidence="3" id="KW-1185">Reference proteome</keyword>
<feature type="region of interest" description="Disordered" evidence="1">
    <location>
        <begin position="1"/>
        <end position="68"/>
    </location>
</feature>
<feature type="compositionally biased region" description="Low complexity" evidence="1">
    <location>
        <begin position="178"/>
        <end position="195"/>
    </location>
</feature>
<feature type="compositionally biased region" description="Low complexity" evidence="1">
    <location>
        <begin position="215"/>
        <end position="228"/>
    </location>
</feature>
<name>A0A316UN30_9BASI</name>
<evidence type="ECO:0000313" key="2">
    <source>
        <dbReference type="EMBL" id="PWN26712.1"/>
    </source>
</evidence>
<feature type="compositionally biased region" description="Polar residues" evidence="1">
    <location>
        <begin position="116"/>
        <end position="141"/>
    </location>
</feature>
<reference evidence="2 3" key="1">
    <citation type="journal article" date="2018" name="Mol. Biol. Evol.">
        <title>Broad Genomic Sampling Reveals a Smut Pathogenic Ancestry of the Fungal Clade Ustilaginomycotina.</title>
        <authorList>
            <person name="Kijpornyongpan T."/>
            <person name="Mondo S.J."/>
            <person name="Barry K."/>
            <person name="Sandor L."/>
            <person name="Lee J."/>
            <person name="Lipzen A."/>
            <person name="Pangilinan J."/>
            <person name="LaButti K."/>
            <person name="Hainaut M."/>
            <person name="Henrissat B."/>
            <person name="Grigoriev I.V."/>
            <person name="Spatafora J.W."/>
            <person name="Aime M.C."/>
        </authorList>
    </citation>
    <scope>NUCLEOTIDE SEQUENCE [LARGE SCALE GENOMIC DNA]</scope>
    <source>
        <strain evidence="2 3">MCA 5214</strain>
    </source>
</reference>
<dbReference type="AlphaFoldDB" id="A0A316UN30"/>
<feature type="compositionally biased region" description="Polar residues" evidence="1">
    <location>
        <begin position="166"/>
        <end position="177"/>
    </location>
</feature>
<dbReference type="RefSeq" id="XP_025361324.1">
    <property type="nucleotide sequence ID" value="XM_025509254.1"/>
</dbReference>
<evidence type="ECO:0000313" key="3">
    <source>
        <dbReference type="Proteomes" id="UP000245884"/>
    </source>
</evidence>
<feature type="region of interest" description="Disordered" evidence="1">
    <location>
        <begin position="116"/>
        <end position="228"/>
    </location>
</feature>
<protein>
    <submittedName>
        <fullName evidence="2">Uncharacterized protein</fullName>
    </submittedName>
</protein>
<gene>
    <name evidence="2" type="ORF">BDZ90DRAFT_280206</name>
</gene>
<proteinExistence type="predicted"/>
<organism evidence="2 3">
    <name type="scientific">Jaminaea rosea</name>
    <dbReference type="NCBI Taxonomy" id="1569628"/>
    <lineage>
        <taxon>Eukaryota</taxon>
        <taxon>Fungi</taxon>
        <taxon>Dikarya</taxon>
        <taxon>Basidiomycota</taxon>
        <taxon>Ustilaginomycotina</taxon>
        <taxon>Exobasidiomycetes</taxon>
        <taxon>Microstromatales</taxon>
        <taxon>Microstromatales incertae sedis</taxon>
        <taxon>Jaminaea</taxon>
    </lineage>
</organism>
<dbReference type="EMBL" id="KZ819670">
    <property type="protein sequence ID" value="PWN26712.1"/>
    <property type="molecule type" value="Genomic_DNA"/>
</dbReference>
<dbReference type="Proteomes" id="UP000245884">
    <property type="component" value="Unassembled WGS sequence"/>
</dbReference>
<evidence type="ECO:0000256" key="1">
    <source>
        <dbReference type="SAM" id="MobiDB-lite"/>
    </source>
</evidence>
<sequence length="395" mass="43276">MLAQYPLAEPITLSPQMPRSSSDSDNRYQHHLSYGGIFSAPSMSSKSSDSSSRSTSQSSTAPWTPSTPAIYQSQAPLLPALPVGDQPLQDNKGLADYYLQSLLLFQGNSAPNHLATPSASYSQIHHGSSSPYTAESQTMPNSPMPATPTTPFQPSYFAWPTLPDTPATQPQYIQQQEPYSSQSNHHYQQPQQQQSGVAGPSRLPKSYHQRATSDPVASPAPRPSRNAAYQTRVREQRHALHVVLTDAAVAFCRTEPRNAADLVASPSLLAGIQSAMDWQTQDGGSSAAVSEEQKMRYKQRERCAEVKNMYKLKMVCQRAVEWHRERGSSGGGIVRPQDEEAWQRLRNVFIASQKLWPLLLAAEKRLDSAVLGTKAVEDGSSILTECLGLVSPRAS</sequence>
<accession>A0A316UN30</accession>